<dbReference type="STRING" id="40754.THII_1704"/>
<dbReference type="Pfam" id="PF00685">
    <property type="entry name" value="Sulfotransfer_1"/>
    <property type="match status" value="1"/>
</dbReference>
<keyword evidence="5" id="KW-1185">Reference proteome</keyword>
<evidence type="ECO:0000313" key="4">
    <source>
        <dbReference type="EMBL" id="BAP56001.1"/>
    </source>
</evidence>
<proteinExistence type="inferred from homology"/>
<organism evidence="4 5">
    <name type="scientific">Thioploca ingrica</name>
    <dbReference type="NCBI Taxonomy" id="40754"/>
    <lineage>
        <taxon>Bacteria</taxon>
        <taxon>Pseudomonadati</taxon>
        <taxon>Pseudomonadota</taxon>
        <taxon>Gammaproteobacteria</taxon>
        <taxon>Thiotrichales</taxon>
        <taxon>Thiotrichaceae</taxon>
        <taxon>Thioploca</taxon>
    </lineage>
</organism>
<dbReference type="HOGENOM" id="CLU_027239_4_2_6"/>
<accession>A0A090BV02</accession>
<dbReference type="InterPro" id="IPR000863">
    <property type="entry name" value="Sulfotransferase_dom"/>
</dbReference>
<dbReference type="SUPFAM" id="SSF52540">
    <property type="entry name" value="P-loop containing nucleoside triphosphate hydrolases"/>
    <property type="match status" value="1"/>
</dbReference>
<comment type="similarity">
    <text evidence="1">Belongs to the sulfotransferase 1 family.</text>
</comment>
<evidence type="ECO:0000256" key="2">
    <source>
        <dbReference type="ARBA" id="ARBA00022679"/>
    </source>
</evidence>
<evidence type="ECO:0000313" key="5">
    <source>
        <dbReference type="Proteomes" id="UP000031623"/>
    </source>
</evidence>
<dbReference type="GO" id="GO:0008146">
    <property type="term" value="F:sulfotransferase activity"/>
    <property type="evidence" value="ECO:0007669"/>
    <property type="project" value="InterPro"/>
</dbReference>
<name>A0A090BV02_9GAMM</name>
<reference evidence="4 5" key="1">
    <citation type="journal article" date="2014" name="ISME J.">
        <title>Ecophysiology of Thioploca ingrica as revealed by the complete genome sequence supplemented with proteomic evidence.</title>
        <authorList>
            <person name="Kojima H."/>
            <person name="Ogura Y."/>
            <person name="Yamamoto N."/>
            <person name="Togashi T."/>
            <person name="Mori H."/>
            <person name="Watanabe T."/>
            <person name="Nemoto F."/>
            <person name="Kurokawa K."/>
            <person name="Hayashi T."/>
            <person name="Fukui M."/>
        </authorList>
    </citation>
    <scope>NUCLEOTIDE SEQUENCE [LARGE SCALE GENOMIC DNA]</scope>
</reference>
<evidence type="ECO:0000259" key="3">
    <source>
        <dbReference type="Pfam" id="PF00685"/>
    </source>
</evidence>
<sequence>MMQKIKRIIKILIGYEFGRAVTIFPDDILIVSYPKSGNTWTRFLIANLLFPQEPITFANIEDKIPDIYQSKERELLHIPRPRILKSHEYFDPRYQRIIYIVRDPRDIAISLYYYNIKFGVFNDNYSIDSFIIEHFTKKMNINNFGTWGEDVGSWLGAKKDDSNFLLLRYEDMLSDPKIELKKIAHHLKISVTDELIDKVIKQSSFEHMQLLENNQSNLWKLTKNTRKDKFFVRSGQSGQWQNKLSTHSIKTIESTWSQIMMQLGYL</sequence>
<dbReference type="InterPro" id="IPR027417">
    <property type="entry name" value="P-loop_NTPase"/>
</dbReference>
<dbReference type="Proteomes" id="UP000031623">
    <property type="component" value="Chromosome"/>
</dbReference>
<dbReference type="OrthoDB" id="9804504at2"/>
<protein>
    <submittedName>
        <fullName evidence="4">Sulfotransferase</fullName>
    </submittedName>
</protein>
<feature type="domain" description="Sulfotransferase" evidence="3">
    <location>
        <begin position="25"/>
        <end position="262"/>
    </location>
</feature>
<dbReference type="AlphaFoldDB" id="A0A090BV02"/>
<dbReference type="KEGG" id="tig:THII_1704"/>
<dbReference type="EMBL" id="AP014633">
    <property type="protein sequence ID" value="BAP56001.1"/>
    <property type="molecule type" value="Genomic_DNA"/>
</dbReference>
<keyword evidence="2 4" id="KW-0808">Transferase</keyword>
<dbReference type="Gene3D" id="3.40.50.300">
    <property type="entry name" value="P-loop containing nucleotide triphosphate hydrolases"/>
    <property type="match status" value="1"/>
</dbReference>
<dbReference type="PANTHER" id="PTHR11783">
    <property type="entry name" value="SULFOTRANSFERASE SULT"/>
    <property type="match status" value="1"/>
</dbReference>
<evidence type="ECO:0000256" key="1">
    <source>
        <dbReference type="ARBA" id="ARBA00005771"/>
    </source>
</evidence>
<gene>
    <name evidence="4" type="ORF">THII_1704</name>
</gene>